<evidence type="ECO:0000313" key="24">
    <source>
        <dbReference type="EMBL" id="GAA5813977.1"/>
    </source>
</evidence>
<keyword evidence="25" id="KW-1185">Reference proteome</keyword>
<evidence type="ECO:0000256" key="2">
    <source>
        <dbReference type="ARBA" id="ARBA00004922"/>
    </source>
</evidence>
<feature type="compositionally biased region" description="Acidic residues" evidence="21">
    <location>
        <begin position="1300"/>
        <end position="1345"/>
    </location>
</feature>
<dbReference type="InterPro" id="IPR016093">
    <property type="entry name" value="MIR_motif"/>
</dbReference>
<dbReference type="InterPro" id="IPR015424">
    <property type="entry name" value="PyrdxlP-dep_Trfase"/>
</dbReference>
<evidence type="ECO:0000313" key="25">
    <source>
        <dbReference type="Proteomes" id="UP001473302"/>
    </source>
</evidence>
<dbReference type="InterPro" id="IPR015422">
    <property type="entry name" value="PyrdxlP-dep_Trfase_small"/>
</dbReference>
<evidence type="ECO:0000256" key="19">
    <source>
        <dbReference type="ARBA" id="ARBA00045102"/>
    </source>
</evidence>
<evidence type="ECO:0000256" key="6">
    <source>
        <dbReference type="ARBA" id="ARBA00018543"/>
    </source>
</evidence>
<accession>A0ABP9Z4D0</accession>
<evidence type="ECO:0000256" key="1">
    <source>
        <dbReference type="ARBA" id="ARBA00004477"/>
    </source>
</evidence>
<dbReference type="Gene3D" id="3.90.1150.10">
    <property type="entry name" value="Aspartate Aminotransferase, domain 1"/>
    <property type="match status" value="1"/>
</dbReference>
<evidence type="ECO:0000256" key="12">
    <source>
        <dbReference type="ARBA" id="ARBA00022898"/>
    </source>
</evidence>
<dbReference type="PANTHER" id="PTHR10050">
    <property type="entry name" value="DOLICHYL-PHOSPHATE-MANNOSE--PROTEIN MANNOSYLTRANSFERASE"/>
    <property type="match status" value="1"/>
</dbReference>
<keyword evidence="11" id="KW-0256">Endoplasmic reticulum</keyword>
<evidence type="ECO:0000256" key="14">
    <source>
        <dbReference type="ARBA" id="ARBA00023136"/>
    </source>
</evidence>
<dbReference type="InterPro" id="IPR027005">
    <property type="entry name" value="PMT-like"/>
</dbReference>
<feature type="transmembrane region" description="Helical" evidence="22">
    <location>
        <begin position="787"/>
        <end position="808"/>
    </location>
</feature>
<feature type="transmembrane region" description="Helical" evidence="22">
    <location>
        <begin position="1151"/>
        <end position="1167"/>
    </location>
</feature>
<feature type="transmembrane region" description="Helical" evidence="22">
    <location>
        <begin position="1179"/>
        <end position="1198"/>
    </location>
</feature>
<protein>
    <recommendedName>
        <fullName evidence="6">4-aminobutyrate aminotransferase</fullName>
        <ecNumber evidence="4">2.4.1.109</ecNumber>
        <ecNumber evidence="5">2.6.1.19</ecNumber>
    </recommendedName>
    <alternativeName>
        <fullName evidence="17">GABA aminotransferase</fullName>
    </alternativeName>
    <alternativeName>
        <fullName evidence="16">Gamma-amino-N-butyrate transaminase</fullName>
    </alternativeName>
</protein>
<feature type="transmembrane region" description="Helical" evidence="22">
    <location>
        <begin position="733"/>
        <end position="766"/>
    </location>
</feature>
<dbReference type="PROSITE" id="PS50919">
    <property type="entry name" value="MIR"/>
    <property type="match status" value="3"/>
</dbReference>
<evidence type="ECO:0000256" key="13">
    <source>
        <dbReference type="ARBA" id="ARBA00022989"/>
    </source>
</evidence>
<keyword evidence="12" id="KW-0663">Pyridoxal phosphate</keyword>
<evidence type="ECO:0000256" key="9">
    <source>
        <dbReference type="ARBA" id="ARBA00022692"/>
    </source>
</evidence>
<feature type="domain" description="MIR" evidence="23">
    <location>
        <begin position="912"/>
        <end position="972"/>
    </location>
</feature>
<evidence type="ECO:0000256" key="21">
    <source>
        <dbReference type="SAM" id="MobiDB-lite"/>
    </source>
</evidence>
<comment type="catalytic activity">
    <reaction evidence="19">
        <text>a di-trans,poly-cis-dolichyl beta-D-mannosyl phosphate + L-seryl-[protein] = 3-O-(alpha-D-mannosyl)-L-seryl-[protein] + a di-trans,poly-cis-dolichyl phosphate + H(+)</text>
        <dbReference type="Rhea" id="RHEA:17377"/>
        <dbReference type="Rhea" id="RHEA-COMP:9863"/>
        <dbReference type="Rhea" id="RHEA-COMP:13546"/>
        <dbReference type="Rhea" id="RHEA-COMP:19498"/>
        <dbReference type="Rhea" id="RHEA-COMP:19501"/>
        <dbReference type="ChEBI" id="CHEBI:15378"/>
        <dbReference type="ChEBI" id="CHEBI:29999"/>
        <dbReference type="ChEBI" id="CHEBI:57683"/>
        <dbReference type="ChEBI" id="CHEBI:58211"/>
        <dbReference type="ChEBI" id="CHEBI:137321"/>
        <dbReference type="EC" id="2.4.1.109"/>
    </reaction>
</comment>
<evidence type="ECO:0000256" key="15">
    <source>
        <dbReference type="ARBA" id="ARBA00023180"/>
    </source>
</evidence>
<feature type="domain" description="MIR" evidence="23">
    <location>
        <begin position="981"/>
        <end position="1037"/>
    </location>
</feature>
<dbReference type="EMBL" id="BAABUK010000019">
    <property type="protein sequence ID" value="GAA5813977.1"/>
    <property type="molecule type" value="Genomic_DNA"/>
</dbReference>
<sequence>MINSILRQSTRRYISKVPTRFLATVASPTQEAVKAFFPDEPSRPKVVTSIPGPISKKIMARLNQYQDTRSIFFVADFAKSKGNYIVDADGNTLLDVFAQIASIPVGYNNPAFLALSKEPAFQTALANRAALGVSPNIDWVDSVEKAFMTVAPEGMDNVFTVMCGSCANENAFKTAFMYKAAKKRGDRDFNLQELSSCMKNESPGSPDDMSILSFNQAFHGRLFGSLTATASKAIHKVDIPAFDWPKATFPQLKYPLQDHVEHNQRVEKESLQEVEDLITKTNKTVAAVVVEPIQSEGGDNHASPDFFRKLQAICQKNDVLFIVDEVQTGVGATGTFWAHEAWNLPSPPDMVTFSKKFQAAGFYLSPRLRPTQAYRLYNTWMGDPVRAMQAAAIVQEIEDKDLLSNVQNVGKYLQDNLTEMTKTTPIENIRGQGAFIAFDLPDAAKRDAFLMDMRQRGVNIGGCGDRTVRLRPMLTFQIGHADILLDTMEASFAKKYMWCGNDLIAVSNLTFIGSRIPVLHVPPKNTKKEGQNMNNSNIRQRKPGLTAVPVKDNEEVKKKSKKIYSDGMIAAFLFVMSIPVRFHNMTLPAHVVFDEVHFGKFAAYYIKQSFFFDVHPPLAKLLIAFVAWVSGFKGDFEFTEIGSSYPDTVPYIQMRMSGTLAGSLLVPLGYLTIRDAGHSRIAATLTALAICFENGLITNNRLILLDSYLLLFTAFTVFSWNRFYYTRSFTKSWFVWLLCTGIGLGCTFSSKWIGLFTIATIGLSTVNQLWNILGDIKVTKRQYTLHFFSRVVCLILVPALIYIGSFYVHFSILTRSGPGESYLSMQTQNEIKGYEPIDTPRPVVYGSLITIRHLETTEGFLHSHNANYAEGSQQQQVTLYPHRDNNNWWRILKAEESETKHDLLANDQTTWLEYVRSGDLVRLEHVETYPRKLHSHDVSAPVTDTDYHKEVSAYGFSNHGGDANDNWVLRIDSNSEHSEAGDLLQARRSKFRLKHAYQECYLYSSFERLPEWGYNQQEVSCISEGLKPKTMWQVDESDNRILPDDVIMEPEHRPKFFEKLARLHKYMWMINNELTEEHPFESRPYSWPLLLSGISLWQGQTQQIILLGNPAVYWLSSLSVALFLMAYGILQLRQKRGYTDTLGGVRNYYQSSTGFFVLAWALHYLPFFRMERQLFLHHYMPALYFAILTFGTVVDFALRKSSRGLKITCLVLVSGCLIYSWWTYSAITYGKDWTVGQCEKANLLKSWELDCERYYPVGSPERDVLSNQGTDTKSKVTNVIYVNSEGKRVPISEVPKEYIDENDTVYEDNDEEYMDNNFDDDNNYEYDEEEEEEEEDEDTEDEVIEPTEAPEPPEYEPEFIDGKEVFGEDDEDEDDWPKTIYGIDPEADEEDENPKPLTIRPIPATRHVDF</sequence>
<comment type="caution">
    <text evidence="24">The sequence shown here is derived from an EMBL/GenBank/DDBJ whole genome shotgun (WGS) entry which is preliminary data.</text>
</comment>
<evidence type="ECO:0000256" key="3">
    <source>
        <dbReference type="ARBA" id="ARBA00007222"/>
    </source>
</evidence>
<dbReference type="Gene3D" id="3.40.640.10">
    <property type="entry name" value="Type I PLP-dependent aspartate aminotransferase-like (Major domain)"/>
    <property type="match status" value="1"/>
</dbReference>
<dbReference type="Pfam" id="PF00202">
    <property type="entry name" value="Aminotran_3"/>
    <property type="match status" value="1"/>
</dbReference>
<dbReference type="InterPro" id="IPR003342">
    <property type="entry name" value="ArnT-like_N"/>
</dbReference>
<evidence type="ECO:0000256" key="10">
    <source>
        <dbReference type="ARBA" id="ARBA00022737"/>
    </source>
</evidence>
<dbReference type="SUPFAM" id="SSF53383">
    <property type="entry name" value="PLP-dependent transferases"/>
    <property type="match status" value="1"/>
</dbReference>
<keyword evidence="10" id="KW-0677">Repeat</keyword>
<dbReference type="InterPro" id="IPR032421">
    <property type="entry name" value="PMT_4TMC"/>
</dbReference>
<dbReference type="PANTHER" id="PTHR10050:SF50">
    <property type="entry name" value="DOLICHYL-PHOSPHATE-MANNOSE--PROTEIN MANNOSYLTRANSFERASE 1-RELATED"/>
    <property type="match status" value="1"/>
</dbReference>
<dbReference type="Gene3D" id="2.80.10.50">
    <property type="match status" value="1"/>
</dbReference>
<evidence type="ECO:0000259" key="23">
    <source>
        <dbReference type="PROSITE" id="PS50919"/>
    </source>
</evidence>
<dbReference type="Proteomes" id="UP001473302">
    <property type="component" value="Unassembled WGS sequence"/>
</dbReference>
<dbReference type="InterPro" id="IPR049704">
    <property type="entry name" value="Aminotrans_3_PPA_site"/>
</dbReference>
<comment type="catalytic activity">
    <reaction evidence="18">
        <text>a di-trans,poly-cis-dolichyl beta-D-mannosyl phosphate + L-threonyl-[protein] = 3-O-(alpha-D-mannosyl)-L-threonyl-[protein] + a di-trans,poly-cis-dolichyl phosphate + H(+)</text>
        <dbReference type="Rhea" id="RHEA:53396"/>
        <dbReference type="Rhea" id="RHEA-COMP:11060"/>
        <dbReference type="Rhea" id="RHEA-COMP:13547"/>
        <dbReference type="Rhea" id="RHEA-COMP:19498"/>
        <dbReference type="Rhea" id="RHEA-COMP:19501"/>
        <dbReference type="ChEBI" id="CHEBI:15378"/>
        <dbReference type="ChEBI" id="CHEBI:30013"/>
        <dbReference type="ChEBI" id="CHEBI:57683"/>
        <dbReference type="ChEBI" id="CHEBI:58211"/>
        <dbReference type="ChEBI" id="CHEBI:137323"/>
        <dbReference type="EC" id="2.4.1.109"/>
    </reaction>
</comment>
<comment type="catalytic activity">
    <reaction evidence="20">
        <text>4-aminobutanoate + 2-oxoglutarate = succinate semialdehyde + L-glutamate</text>
        <dbReference type="Rhea" id="RHEA:23352"/>
        <dbReference type="ChEBI" id="CHEBI:16810"/>
        <dbReference type="ChEBI" id="CHEBI:29985"/>
        <dbReference type="ChEBI" id="CHEBI:57706"/>
        <dbReference type="ChEBI" id="CHEBI:59888"/>
        <dbReference type="EC" id="2.6.1.19"/>
    </reaction>
</comment>
<dbReference type="EC" id="2.6.1.19" evidence="5"/>
<reference evidence="24 25" key="1">
    <citation type="submission" date="2024-04" db="EMBL/GenBank/DDBJ databases">
        <title>genome sequences of Mucor flavus KT1a and Helicostylum pulchrum KT1b strains isolated from the surface of a dry-aged beef.</title>
        <authorList>
            <person name="Toyotome T."/>
            <person name="Hosono M."/>
            <person name="Torimaru M."/>
            <person name="Fukuda K."/>
            <person name="Mikami N."/>
        </authorList>
    </citation>
    <scope>NUCLEOTIDE SEQUENCE [LARGE SCALE GENOMIC DNA]</scope>
    <source>
        <strain evidence="24 25">KT1a</strain>
    </source>
</reference>
<dbReference type="InterPro" id="IPR005814">
    <property type="entry name" value="Aminotrans_3"/>
</dbReference>
<name>A0ABP9Z4D0_9FUNG</name>
<evidence type="ECO:0000256" key="18">
    <source>
        <dbReference type="ARBA" id="ARBA00045085"/>
    </source>
</evidence>
<feature type="domain" description="MIR" evidence="23">
    <location>
        <begin position="840"/>
        <end position="894"/>
    </location>
</feature>
<comment type="pathway">
    <text evidence="2">Protein modification; protein glycosylation.</text>
</comment>
<gene>
    <name evidence="24" type="ORF">MFLAVUS_007467</name>
</gene>
<dbReference type="Pfam" id="PF16192">
    <property type="entry name" value="PMT_4TMC"/>
    <property type="match status" value="1"/>
</dbReference>
<proteinExistence type="inferred from homology"/>
<keyword evidence="7" id="KW-0328">Glycosyltransferase</keyword>
<evidence type="ECO:0000256" key="11">
    <source>
        <dbReference type="ARBA" id="ARBA00022824"/>
    </source>
</evidence>
<keyword evidence="14 22" id="KW-0472">Membrane</keyword>
<dbReference type="InterPro" id="IPR004631">
    <property type="entry name" value="4NH2But_aminotransferase_euk"/>
</dbReference>
<evidence type="ECO:0000256" key="5">
    <source>
        <dbReference type="ARBA" id="ARBA00012912"/>
    </source>
</evidence>
<feature type="transmembrane region" description="Helical" evidence="22">
    <location>
        <begin position="1111"/>
        <end position="1130"/>
    </location>
</feature>
<dbReference type="Pfam" id="PF02366">
    <property type="entry name" value="PMT"/>
    <property type="match status" value="1"/>
</dbReference>
<keyword evidence="15" id="KW-0325">Glycoprotein</keyword>
<evidence type="ECO:0000256" key="7">
    <source>
        <dbReference type="ARBA" id="ARBA00022676"/>
    </source>
</evidence>
<evidence type="ECO:0000256" key="8">
    <source>
        <dbReference type="ARBA" id="ARBA00022679"/>
    </source>
</evidence>
<dbReference type="SUPFAM" id="SSF82109">
    <property type="entry name" value="MIR domain"/>
    <property type="match status" value="1"/>
</dbReference>
<dbReference type="NCBIfam" id="TIGR00699">
    <property type="entry name" value="GABAtrns_euk"/>
    <property type="match status" value="1"/>
</dbReference>
<organism evidence="24 25">
    <name type="scientific">Mucor flavus</name>
    <dbReference type="NCBI Taxonomy" id="439312"/>
    <lineage>
        <taxon>Eukaryota</taxon>
        <taxon>Fungi</taxon>
        <taxon>Fungi incertae sedis</taxon>
        <taxon>Mucoromycota</taxon>
        <taxon>Mucoromycotina</taxon>
        <taxon>Mucoromycetes</taxon>
        <taxon>Mucorales</taxon>
        <taxon>Mucorineae</taxon>
        <taxon>Mucoraceae</taxon>
        <taxon>Mucor</taxon>
    </lineage>
</organism>
<comment type="similarity">
    <text evidence="3">Belongs to the glycosyltransferase 39 family.</text>
</comment>
<feature type="transmembrane region" description="Helical" evidence="22">
    <location>
        <begin position="702"/>
        <end position="721"/>
    </location>
</feature>
<dbReference type="CDD" id="cd00610">
    <property type="entry name" value="OAT_like"/>
    <property type="match status" value="1"/>
</dbReference>
<evidence type="ECO:0000256" key="4">
    <source>
        <dbReference type="ARBA" id="ARBA00012839"/>
    </source>
</evidence>
<comment type="subcellular location">
    <subcellularLocation>
        <location evidence="1">Endoplasmic reticulum membrane</location>
        <topology evidence="1">Multi-pass membrane protein</topology>
    </subcellularLocation>
</comment>
<dbReference type="Pfam" id="PF02815">
    <property type="entry name" value="MIR"/>
    <property type="match status" value="1"/>
</dbReference>
<evidence type="ECO:0000256" key="16">
    <source>
        <dbReference type="ARBA" id="ARBA00030204"/>
    </source>
</evidence>
<evidence type="ECO:0000256" key="22">
    <source>
        <dbReference type="SAM" id="Phobius"/>
    </source>
</evidence>
<keyword evidence="9 22" id="KW-0812">Transmembrane</keyword>
<dbReference type="InterPro" id="IPR015421">
    <property type="entry name" value="PyrdxlP-dep_Trfase_major"/>
</dbReference>
<dbReference type="InterPro" id="IPR036300">
    <property type="entry name" value="MIR_dom_sf"/>
</dbReference>
<feature type="transmembrane region" description="Helical" evidence="22">
    <location>
        <begin position="1205"/>
        <end position="1222"/>
    </location>
</feature>
<dbReference type="EC" id="2.4.1.109" evidence="4"/>
<evidence type="ECO:0000256" key="17">
    <source>
        <dbReference type="ARBA" id="ARBA00031787"/>
    </source>
</evidence>
<dbReference type="PROSITE" id="PS00600">
    <property type="entry name" value="AA_TRANSFER_CLASS_3"/>
    <property type="match status" value="1"/>
</dbReference>
<keyword evidence="13 22" id="KW-1133">Transmembrane helix</keyword>
<keyword evidence="8" id="KW-0808">Transferase</keyword>
<dbReference type="SMART" id="SM00472">
    <property type="entry name" value="MIR"/>
    <property type="match status" value="3"/>
</dbReference>
<feature type="region of interest" description="Disordered" evidence="21">
    <location>
        <begin position="1298"/>
        <end position="1410"/>
    </location>
</feature>
<evidence type="ECO:0000256" key="20">
    <source>
        <dbReference type="ARBA" id="ARBA00048021"/>
    </source>
</evidence>